<evidence type="ECO:0000313" key="1">
    <source>
        <dbReference type="EMBL" id="KAI0498923.1"/>
    </source>
</evidence>
<dbReference type="EMBL" id="JAGYWB010000014">
    <property type="protein sequence ID" value="KAI0498923.1"/>
    <property type="molecule type" value="Genomic_DNA"/>
</dbReference>
<keyword evidence="2" id="KW-1185">Reference proteome</keyword>
<gene>
    <name evidence="1" type="ORF">KFK09_019821</name>
</gene>
<protein>
    <submittedName>
        <fullName evidence="1">Uncharacterized protein</fullName>
    </submittedName>
</protein>
<reference evidence="1" key="1">
    <citation type="journal article" date="2022" name="Front. Genet.">
        <title>Chromosome-Scale Assembly of the Dendrobium nobile Genome Provides Insights Into the Molecular Mechanism of the Biosynthesis of the Medicinal Active Ingredient of Dendrobium.</title>
        <authorList>
            <person name="Xu Q."/>
            <person name="Niu S.-C."/>
            <person name="Li K.-L."/>
            <person name="Zheng P.-J."/>
            <person name="Zhang X.-J."/>
            <person name="Jia Y."/>
            <person name="Liu Y."/>
            <person name="Niu Y.-X."/>
            <person name="Yu L.-H."/>
            <person name="Chen D.-F."/>
            <person name="Zhang G.-Q."/>
        </authorList>
    </citation>
    <scope>NUCLEOTIDE SEQUENCE</scope>
    <source>
        <tissue evidence="1">Leaf</tissue>
    </source>
</reference>
<evidence type="ECO:0000313" key="2">
    <source>
        <dbReference type="Proteomes" id="UP000829196"/>
    </source>
</evidence>
<dbReference type="AlphaFoldDB" id="A0A8T3AR78"/>
<sequence length="60" mass="6879">MVIVWFESEEYSVPFFGGRSCPVPEINLCFGIIHQGTLTFRGVNRTKWGKKKASLADWFP</sequence>
<name>A0A8T3AR78_DENNO</name>
<organism evidence="1 2">
    <name type="scientific">Dendrobium nobile</name>
    <name type="common">Orchid</name>
    <dbReference type="NCBI Taxonomy" id="94219"/>
    <lineage>
        <taxon>Eukaryota</taxon>
        <taxon>Viridiplantae</taxon>
        <taxon>Streptophyta</taxon>
        <taxon>Embryophyta</taxon>
        <taxon>Tracheophyta</taxon>
        <taxon>Spermatophyta</taxon>
        <taxon>Magnoliopsida</taxon>
        <taxon>Liliopsida</taxon>
        <taxon>Asparagales</taxon>
        <taxon>Orchidaceae</taxon>
        <taxon>Epidendroideae</taxon>
        <taxon>Malaxideae</taxon>
        <taxon>Dendrobiinae</taxon>
        <taxon>Dendrobium</taxon>
    </lineage>
</organism>
<proteinExistence type="predicted"/>
<comment type="caution">
    <text evidence="1">The sequence shown here is derived from an EMBL/GenBank/DDBJ whole genome shotgun (WGS) entry which is preliminary data.</text>
</comment>
<accession>A0A8T3AR78</accession>
<dbReference type="Proteomes" id="UP000829196">
    <property type="component" value="Unassembled WGS sequence"/>
</dbReference>